<dbReference type="KEGG" id="dpf:ON006_08665"/>
<feature type="transmembrane region" description="Helical" evidence="3">
    <location>
        <begin position="12"/>
        <end position="34"/>
    </location>
</feature>
<feature type="domain" description="Calcineurin-like phosphoesterase" evidence="4">
    <location>
        <begin position="42"/>
        <end position="238"/>
    </location>
</feature>
<protein>
    <submittedName>
        <fullName evidence="5">Metallophosphoesterase</fullName>
    </submittedName>
</protein>
<dbReference type="InterPro" id="IPR051558">
    <property type="entry name" value="Metallophosphoesterase_PAP"/>
</dbReference>
<evidence type="ECO:0000256" key="3">
    <source>
        <dbReference type="SAM" id="Phobius"/>
    </source>
</evidence>
<dbReference type="Proteomes" id="UP001164653">
    <property type="component" value="Chromosome"/>
</dbReference>
<keyword evidence="2" id="KW-0378">Hydrolase</keyword>
<dbReference type="InterPro" id="IPR029052">
    <property type="entry name" value="Metallo-depent_PP-like"/>
</dbReference>
<dbReference type="Gene3D" id="3.60.21.10">
    <property type="match status" value="2"/>
</dbReference>
<keyword evidence="1" id="KW-0732">Signal</keyword>
<proteinExistence type="predicted"/>
<dbReference type="Pfam" id="PF00149">
    <property type="entry name" value="Metallophos"/>
    <property type="match status" value="1"/>
</dbReference>
<gene>
    <name evidence="5" type="ORF">ON006_08665</name>
</gene>
<reference evidence="5" key="1">
    <citation type="submission" date="2022-11" db="EMBL/GenBank/DDBJ databases">
        <title>Dyadobacter pollutisoli sp. nov., isolated from plastic dumped soil.</title>
        <authorList>
            <person name="Kim J.M."/>
            <person name="Kim K.R."/>
            <person name="Lee J.K."/>
            <person name="Hao L."/>
            <person name="Jeon C.O."/>
        </authorList>
    </citation>
    <scope>NUCLEOTIDE SEQUENCE</scope>
    <source>
        <strain evidence="5">U1</strain>
    </source>
</reference>
<evidence type="ECO:0000313" key="5">
    <source>
        <dbReference type="EMBL" id="WAC14021.1"/>
    </source>
</evidence>
<keyword evidence="3" id="KW-0812">Transmembrane</keyword>
<sequence length="380" mass="41854">MDTSLKSMSCTGHSIIAGCLAGILIWVASVTFSFGQDSIHRRVILVGDAGEINPKQHQALNDAAASIIAGKTTVMFLGDNIYPRGMGLPGSEEQAATQQILRSQFSPMRAMGAPVYFVPGNHDWDKSGRNGLAKIRQMGHFLQDQHDPGLAMVPANGCPDPVEISLGDSLVVIAYDSEWWLFPYEKSDSADGCGCHTREEVLSRMQEMKTRNAGKFLLLASHHPFQSYGTHGGKYSLKDHIFPLTALKKWLFIPLPVIGSLYPALRTIFRNAEDLGHPLYKDMISRIGAVFQDDSNVVFVAGHEHGLQLIRDKRLQVVSGSGSKHSYAKMGKHSLFSDTRQGFVTIDLLADNELAITYHALSKQVMGTVFSFRLPWKALK</sequence>
<dbReference type="PANTHER" id="PTHR10161:SF14">
    <property type="entry name" value="TARTRATE-RESISTANT ACID PHOSPHATASE TYPE 5"/>
    <property type="match status" value="1"/>
</dbReference>
<keyword evidence="3" id="KW-0472">Membrane</keyword>
<evidence type="ECO:0000256" key="1">
    <source>
        <dbReference type="ARBA" id="ARBA00022729"/>
    </source>
</evidence>
<dbReference type="PROSITE" id="PS51257">
    <property type="entry name" value="PROKAR_LIPOPROTEIN"/>
    <property type="match status" value="1"/>
</dbReference>
<keyword evidence="6" id="KW-1185">Reference proteome</keyword>
<name>A0A9E8NG94_9BACT</name>
<accession>A0A9E8NG94</accession>
<evidence type="ECO:0000256" key="2">
    <source>
        <dbReference type="ARBA" id="ARBA00022801"/>
    </source>
</evidence>
<dbReference type="PANTHER" id="PTHR10161">
    <property type="entry name" value="TARTRATE-RESISTANT ACID PHOSPHATASE TYPE 5"/>
    <property type="match status" value="1"/>
</dbReference>
<keyword evidence="3" id="KW-1133">Transmembrane helix</keyword>
<organism evidence="5 6">
    <name type="scientific">Dyadobacter pollutisoli</name>
    <dbReference type="NCBI Taxonomy" id="2910158"/>
    <lineage>
        <taxon>Bacteria</taxon>
        <taxon>Pseudomonadati</taxon>
        <taxon>Bacteroidota</taxon>
        <taxon>Cytophagia</taxon>
        <taxon>Cytophagales</taxon>
        <taxon>Spirosomataceae</taxon>
        <taxon>Dyadobacter</taxon>
    </lineage>
</organism>
<evidence type="ECO:0000313" key="6">
    <source>
        <dbReference type="Proteomes" id="UP001164653"/>
    </source>
</evidence>
<dbReference type="RefSeq" id="WP_244818872.1">
    <property type="nucleotide sequence ID" value="NZ_CP112998.1"/>
</dbReference>
<dbReference type="InterPro" id="IPR004843">
    <property type="entry name" value="Calcineurin-like_PHP"/>
</dbReference>
<evidence type="ECO:0000259" key="4">
    <source>
        <dbReference type="Pfam" id="PF00149"/>
    </source>
</evidence>
<dbReference type="GO" id="GO:0016787">
    <property type="term" value="F:hydrolase activity"/>
    <property type="evidence" value="ECO:0007669"/>
    <property type="project" value="UniProtKB-KW"/>
</dbReference>
<dbReference type="SUPFAM" id="SSF56300">
    <property type="entry name" value="Metallo-dependent phosphatases"/>
    <property type="match status" value="1"/>
</dbReference>
<dbReference type="AlphaFoldDB" id="A0A9E8NG94"/>
<dbReference type="EMBL" id="CP112998">
    <property type="protein sequence ID" value="WAC14021.1"/>
    <property type="molecule type" value="Genomic_DNA"/>
</dbReference>